<evidence type="ECO:0008006" key="15">
    <source>
        <dbReference type="Google" id="ProtNLM"/>
    </source>
</evidence>
<feature type="domain" description="Calponin-homology (CH)" evidence="11">
    <location>
        <begin position="3"/>
        <end position="104"/>
    </location>
</feature>
<dbReference type="EMBL" id="MCGT01000001">
    <property type="protein sequence ID" value="ORX63146.1"/>
    <property type="molecule type" value="Genomic_DNA"/>
</dbReference>
<dbReference type="PANTHER" id="PTHR10623">
    <property type="entry name" value="MICROTUBULE-ASSOCIATED PROTEIN RP/EB FAMILY MEMBER"/>
    <property type="match status" value="1"/>
</dbReference>
<evidence type="ECO:0000256" key="6">
    <source>
        <dbReference type="ARBA" id="ARBA00022776"/>
    </source>
</evidence>
<sequence length="235" mass="27151">MSTESRIELVLWINELLQLNYTNVRQAGTGVAYCQIMDSIYGDVPLTKVKFQCRHEYEFIHNFKVLQRSFVKHKIDKIIPVERLVKCGFQENLAFLQWIKGYWDQMYPGGRYDGAARRQQSIDKTSPPMSTVGHRRRRHSNGSISTASLSSGITSPSLNPHTSPSLRDLHRQRQHLLLAMDGFEKERDFYFSKLEAIEAFLQDQGQKLQPPTLFKLQTILTSPSNGQRLEDDDTF</sequence>
<keyword evidence="14" id="KW-1185">Reference proteome</keyword>
<dbReference type="GO" id="GO:0051301">
    <property type="term" value="P:cell division"/>
    <property type="evidence" value="ECO:0007669"/>
    <property type="project" value="UniProtKB-KW"/>
</dbReference>
<dbReference type="PROSITE" id="PS51230">
    <property type="entry name" value="EB1_C"/>
    <property type="match status" value="1"/>
</dbReference>
<evidence type="ECO:0000256" key="7">
    <source>
        <dbReference type="ARBA" id="ARBA00023212"/>
    </source>
</evidence>
<dbReference type="FunFam" id="1.10.418.10:FF:000028">
    <property type="entry name" value="RP/EB family microtubule-associated protein"/>
    <property type="match status" value="1"/>
</dbReference>
<proteinExistence type="inferred from homology"/>
<dbReference type="AlphaFoldDB" id="A0A1X2GYI8"/>
<dbReference type="Gene3D" id="1.10.418.10">
    <property type="entry name" value="Calponin-like domain"/>
    <property type="match status" value="1"/>
</dbReference>
<evidence type="ECO:0000256" key="5">
    <source>
        <dbReference type="ARBA" id="ARBA00022701"/>
    </source>
</evidence>
<evidence type="ECO:0000259" key="12">
    <source>
        <dbReference type="PROSITE" id="PS51230"/>
    </source>
</evidence>
<protein>
    <recommendedName>
        <fullName evidence="15">Microtubule binding protein</fullName>
    </recommendedName>
</protein>
<dbReference type="STRING" id="101127.A0A1X2GYI8"/>
<evidence type="ECO:0000259" key="11">
    <source>
        <dbReference type="PROSITE" id="PS50021"/>
    </source>
</evidence>
<feature type="compositionally biased region" description="Polar residues" evidence="10">
    <location>
        <begin position="118"/>
        <end position="129"/>
    </location>
</feature>
<gene>
    <name evidence="13" type="ORF">DM01DRAFT_1365295</name>
</gene>
<evidence type="ECO:0000256" key="3">
    <source>
        <dbReference type="ARBA" id="ARBA00022490"/>
    </source>
</evidence>
<evidence type="ECO:0000256" key="2">
    <source>
        <dbReference type="ARBA" id="ARBA00010729"/>
    </source>
</evidence>
<dbReference type="InterPro" id="IPR036133">
    <property type="entry name" value="EB1_C_sf"/>
</dbReference>
<comment type="caution">
    <text evidence="13">The sequence shown here is derived from an EMBL/GenBank/DDBJ whole genome shotgun (WGS) entry which is preliminary data.</text>
</comment>
<keyword evidence="5 9" id="KW-0493">Microtubule</keyword>
<evidence type="ECO:0000313" key="13">
    <source>
        <dbReference type="EMBL" id="ORX63146.1"/>
    </source>
</evidence>
<comment type="subcellular location">
    <subcellularLocation>
        <location evidence="1">Cytoplasm</location>
        <location evidence="1">Cytoskeleton</location>
    </subcellularLocation>
</comment>
<dbReference type="InterPro" id="IPR027328">
    <property type="entry name" value="MAPRE"/>
</dbReference>
<dbReference type="InterPro" id="IPR001715">
    <property type="entry name" value="CH_dom"/>
</dbReference>
<keyword evidence="3" id="KW-0963">Cytoplasm</keyword>
<dbReference type="Pfam" id="PF03271">
    <property type="entry name" value="EB1"/>
    <property type="match status" value="1"/>
</dbReference>
<feature type="domain" description="EB1 C-terminal" evidence="12">
    <location>
        <begin position="158"/>
        <end position="229"/>
    </location>
</feature>
<dbReference type="PROSITE" id="PS50021">
    <property type="entry name" value="CH"/>
    <property type="match status" value="1"/>
</dbReference>
<dbReference type="InterPro" id="IPR004953">
    <property type="entry name" value="EB1_C"/>
</dbReference>
<evidence type="ECO:0000256" key="1">
    <source>
        <dbReference type="ARBA" id="ARBA00004245"/>
    </source>
</evidence>
<keyword evidence="8" id="KW-0131">Cell cycle</keyword>
<dbReference type="SUPFAM" id="SSF47576">
    <property type="entry name" value="Calponin-homology domain, CH-domain"/>
    <property type="match status" value="1"/>
</dbReference>
<dbReference type="Gene3D" id="1.20.5.1430">
    <property type="match status" value="1"/>
</dbReference>
<dbReference type="InterPro" id="IPR036872">
    <property type="entry name" value="CH_dom_sf"/>
</dbReference>
<evidence type="ECO:0000256" key="8">
    <source>
        <dbReference type="ARBA" id="ARBA00023306"/>
    </source>
</evidence>
<evidence type="ECO:0000313" key="14">
    <source>
        <dbReference type="Proteomes" id="UP000242146"/>
    </source>
</evidence>
<evidence type="ECO:0000256" key="4">
    <source>
        <dbReference type="ARBA" id="ARBA00022618"/>
    </source>
</evidence>
<dbReference type="GO" id="GO:0072686">
    <property type="term" value="C:mitotic spindle"/>
    <property type="evidence" value="ECO:0007669"/>
    <property type="project" value="UniProtKB-ARBA"/>
</dbReference>
<evidence type="ECO:0000256" key="9">
    <source>
        <dbReference type="PROSITE-ProRule" id="PRU00576"/>
    </source>
</evidence>
<evidence type="ECO:0000256" key="10">
    <source>
        <dbReference type="SAM" id="MobiDB-lite"/>
    </source>
</evidence>
<feature type="region of interest" description="Disordered" evidence="10">
    <location>
        <begin position="115"/>
        <end position="166"/>
    </location>
</feature>
<name>A0A1X2GYI8_9FUNG</name>
<organism evidence="13 14">
    <name type="scientific">Hesseltinella vesiculosa</name>
    <dbReference type="NCBI Taxonomy" id="101127"/>
    <lineage>
        <taxon>Eukaryota</taxon>
        <taxon>Fungi</taxon>
        <taxon>Fungi incertae sedis</taxon>
        <taxon>Mucoromycota</taxon>
        <taxon>Mucoromycotina</taxon>
        <taxon>Mucoromycetes</taxon>
        <taxon>Mucorales</taxon>
        <taxon>Cunninghamellaceae</taxon>
        <taxon>Hesseltinella</taxon>
    </lineage>
</organism>
<dbReference type="GO" id="GO:0051010">
    <property type="term" value="F:microtubule plus-end binding"/>
    <property type="evidence" value="ECO:0007669"/>
    <property type="project" value="UniProtKB-ARBA"/>
</dbReference>
<dbReference type="SUPFAM" id="SSF140612">
    <property type="entry name" value="EB1 dimerisation domain-like"/>
    <property type="match status" value="1"/>
</dbReference>
<keyword evidence="7" id="KW-0206">Cytoskeleton</keyword>
<dbReference type="Proteomes" id="UP000242146">
    <property type="component" value="Unassembled WGS sequence"/>
</dbReference>
<dbReference type="GO" id="GO:0030473">
    <property type="term" value="P:nuclear migration along microtubule"/>
    <property type="evidence" value="ECO:0007669"/>
    <property type="project" value="UniProtKB-ARBA"/>
</dbReference>
<dbReference type="GO" id="GO:0035372">
    <property type="term" value="P:protein localization to microtubule"/>
    <property type="evidence" value="ECO:0007669"/>
    <property type="project" value="UniProtKB-ARBA"/>
</dbReference>
<comment type="similarity">
    <text evidence="2">Belongs to the MAPRE family.</text>
</comment>
<accession>A0A1X2GYI8</accession>
<reference evidence="13 14" key="1">
    <citation type="submission" date="2016-07" db="EMBL/GenBank/DDBJ databases">
        <title>Pervasive Adenine N6-methylation of Active Genes in Fungi.</title>
        <authorList>
            <consortium name="DOE Joint Genome Institute"/>
            <person name="Mondo S.J."/>
            <person name="Dannebaum R.O."/>
            <person name="Kuo R.C."/>
            <person name="Labutti K."/>
            <person name="Haridas S."/>
            <person name="Kuo A."/>
            <person name="Salamov A."/>
            <person name="Ahrendt S.R."/>
            <person name="Lipzen A."/>
            <person name="Sullivan W."/>
            <person name="Andreopoulos W.B."/>
            <person name="Clum A."/>
            <person name="Lindquist E."/>
            <person name="Daum C."/>
            <person name="Ramamoorthy G.K."/>
            <person name="Gryganskyi A."/>
            <person name="Culley D."/>
            <person name="Magnuson J.K."/>
            <person name="James T.Y."/>
            <person name="O'Malley M.A."/>
            <person name="Stajich J.E."/>
            <person name="Spatafora J.W."/>
            <person name="Visel A."/>
            <person name="Grigoriev I.V."/>
        </authorList>
    </citation>
    <scope>NUCLEOTIDE SEQUENCE [LARGE SCALE GENOMIC DNA]</scope>
    <source>
        <strain evidence="13 14">NRRL 3301</strain>
    </source>
</reference>
<feature type="compositionally biased region" description="Polar residues" evidence="10">
    <location>
        <begin position="141"/>
        <end position="165"/>
    </location>
</feature>
<keyword evidence="6" id="KW-0498">Mitosis</keyword>
<dbReference type="GO" id="GO:0035371">
    <property type="term" value="C:microtubule plus-end"/>
    <property type="evidence" value="ECO:0007669"/>
    <property type="project" value="UniProtKB-ARBA"/>
</dbReference>
<keyword evidence="4" id="KW-0132">Cell division</keyword>
<dbReference type="OrthoDB" id="2286093at2759"/>